<dbReference type="Pfam" id="PF02567">
    <property type="entry name" value="PhzC-PhzF"/>
    <property type="match status" value="2"/>
</dbReference>
<dbReference type="PIRSF" id="PIRSF016184">
    <property type="entry name" value="PhzC_PhzF"/>
    <property type="match status" value="1"/>
</dbReference>
<dbReference type="SUPFAM" id="SSF54506">
    <property type="entry name" value="Diaminopimelate epimerase-like"/>
    <property type="match status" value="1"/>
</dbReference>
<dbReference type="EMBL" id="CM000843">
    <property type="protein sequence ID" value="KRH32002.1"/>
    <property type="molecule type" value="Genomic_DNA"/>
</dbReference>
<keyword evidence="6" id="KW-1185">Reference proteome</keyword>
<evidence type="ECO:0000256" key="3">
    <source>
        <dbReference type="PIRSR" id="PIRSR016184-1"/>
    </source>
</evidence>
<dbReference type="ExpressionAtlas" id="K7LH13">
    <property type="expression patterns" value="baseline and differential"/>
</dbReference>
<evidence type="ECO:0000256" key="1">
    <source>
        <dbReference type="ARBA" id="ARBA00008270"/>
    </source>
</evidence>
<dbReference type="EnsemblPlants" id="KRH32002">
    <property type="protein sequence ID" value="KRH32002"/>
    <property type="gene ID" value="GLYMA_10G025500"/>
</dbReference>
<name>K7LH13_SOYBN</name>
<comment type="similarity">
    <text evidence="1">Belongs to the PhzF family.</text>
</comment>
<reference evidence="4" key="3">
    <citation type="submission" date="2018-07" db="EMBL/GenBank/DDBJ databases">
        <title>WGS assembly of Glycine max.</title>
        <authorList>
            <person name="Schmutz J."/>
            <person name="Cannon S."/>
            <person name="Schlueter J."/>
            <person name="Ma J."/>
            <person name="Mitros T."/>
            <person name="Nelson W."/>
            <person name="Hyten D."/>
            <person name="Song Q."/>
            <person name="Thelen J."/>
            <person name="Cheng J."/>
            <person name="Xu D."/>
            <person name="Hellsten U."/>
            <person name="May G."/>
            <person name="Yu Y."/>
            <person name="Sakurai T."/>
            <person name="Umezawa T."/>
            <person name="Bhattacharyya M."/>
            <person name="Sandhu D."/>
            <person name="Valliyodan B."/>
            <person name="Lindquist E."/>
            <person name="Peto M."/>
            <person name="Grant D."/>
            <person name="Shu S."/>
            <person name="Goodstein D."/>
            <person name="Barry K."/>
            <person name="Futrell-Griggs M."/>
            <person name="Abernathy B."/>
            <person name="Du J."/>
            <person name="Tian Z."/>
            <person name="Zhu L."/>
            <person name="Gill N."/>
            <person name="Joshi T."/>
            <person name="Libault M."/>
            <person name="Sethuraman A."/>
            <person name="Zhang X."/>
            <person name="Shinozaki K."/>
            <person name="Nguyen H."/>
            <person name="Wing R."/>
            <person name="Cregan P."/>
            <person name="Specht J."/>
            <person name="Grimwood J."/>
            <person name="Rokhsar D."/>
            <person name="Stacey G."/>
            <person name="Shoemaker R."/>
            <person name="Jackson S."/>
        </authorList>
    </citation>
    <scope>NUCLEOTIDE SEQUENCE</scope>
    <source>
        <tissue evidence="4">Callus</tissue>
    </source>
</reference>
<evidence type="ECO:0000313" key="5">
    <source>
        <dbReference type="EnsemblPlants" id="KRH32002"/>
    </source>
</evidence>
<dbReference type="PANTHER" id="PTHR13774:SF17">
    <property type="entry name" value="PHENAZINE BIOSYNTHESIS-LIKE DOMAIN-CONTAINING PROTEIN"/>
    <property type="match status" value="1"/>
</dbReference>
<keyword evidence="2" id="KW-0413">Isomerase</keyword>
<feature type="active site" evidence="3">
    <location>
        <position position="49"/>
    </location>
</feature>
<gene>
    <name evidence="5" type="primary">LOC102660477</name>
    <name evidence="4" type="ORF">GLYMA_10G025500</name>
</gene>
<protein>
    <recommendedName>
        <fullName evidence="7">Isomerase</fullName>
    </recommendedName>
</protein>
<dbReference type="AlphaFoldDB" id="K7LH13"/>
<reference evidence="5" key="2">
    <citation type="submission" date="2018-02" db="UniProtKB">
        <authorList>
            <consortium name="EnsemblPlants"/>
        </authorList>
    </citation>
    <scope>IDENTIFICATION</scope>
    <source>
        <strain evidence="5">Williams 82</strain>
    </source>
</reference>
<dbReference type="Proteomes" id="UP000008827">
    <property type="component" value="Chromosome 10"/>
</dbReference>
<evidence type="ECO:0008006" key="7">
    <source>
        <dbReference type="Google" id="ProtNLM"/>
    </source>
</evidence>
<dbReference type="PANTHER" id="PTHR13774">
    <property type="entry name" value="PHENAZINE BIOSYNTHESIS PROTEIN"/>
    <property type="match status" value="1"/>
</dbReference>
<dbReference type="GO" id="GO:0016853">
    <property type="term" value="F:isomerase activity"/>
    <property type="evidence" value="ECO:0007669"/>
    <property type="project" value="UniProtKB-KW"/>
</dbReference>
<evidence type="ECO:0000313" key="4">
    <source>
        <dbReference type="EMBL" id="KRH32002.1"/>
    </source>
</evidence>
<sequence length="255" mass="27573">MAKKPVKYFVVDAFTESAFKGNPAAVCLLEEEKEDSWMQGVATEFNLSETCYLTPIAESERSDISLNRFRLRWFTPATEVSGINDGEGASEDGLFIELDFPADTVTEFNSADISQISAALNDAPIIDIKRTTVGDHLLVELASGKDVVELQPDIGAIAKCPGGGILVSGTAPPESGFDYYCRTFFPKVGINEDPITGSAQCALAPYWAKKMGKCDLSVYAASPRGGVVHVHFDDQSKRILMRGKAVTVMNGCVMI</sequence>
<organism evidence="4">
    <name type="scientific">Glycine max</name>
    <name type="common">Soybean</name>
    <name type="synonym">Glycine hispida</name>
    <dbReference type="NCBI Taxonomy" id="3847"/>
    <lineage>
        <taxon>Eukaryota</taxon>
        <taxon>Viridiplantae</taxon>
        <taxon>Streptophyta</taxon>
        <taxon>Embryophyta</taxon>
        <taxon>Tracheophyta</taxon>
        <taxon>Spermatophyta</taxon>
        <taxon>Magnoliopsida</taxon>
        <taxon>eudicotyledons</taxon>
        <taxon>Gunneridae</taxon>
        <taxon>Pentapetalae</taxon>
        <taxon>rosids</taxon>
        <taxon>fabids</taxon>
        <taxon>Fabales</taxon>
        <taxon>Fabaceae</taxon>
        <taxon>Papilionoideae</taxon>
        <taxon>50 kb inversion clade</taxon>
        <taxon>NPAAA clade</taxon>
        <taxon>indigoferoid/millettioid clade</taxon>
        <taxon>Phaseoleae</taxon>
        <taxon>Glycine</taxon>
        <taxon>Glycine subgen. Soja</taxon>
    </lineage>
</organism>
<accession>K7LH13</accession>
<proteinExistence type="inferred from homology"/>
<reference evidence="4 5" key="1">
    <citation type="journal article" date="2010" name="Nature">
        <title>Genome sequence of the palaeopolyploid soybean.</title>
        <authorList>
            <person name="Schmutz J."/>
            <person name="Cannon S.B."/>
            <person name="Schlueter J."/>
            <person name="Ma J."/>
            <person name="Mitros T."/>
            <person name="Nelson W."/>
            <person name="Hyten D.L."/>
            <person name="Song Q."/>
            <person name="Thelen J.J."/>
            <person name="Cheng J."/>
            <person name="Xu D."/>
            <person name="Hellsten U."/>
            <person name="May G.D."/>
            <person name="Yu Y."/>
            <person name="Sakurai T."/>
            <person name="Umezawa T."/>
            <person name="Bhattacharyya M.K."/>
            <person name="Sandhu D."/>
            <person name="Valliyodan B."/>
            <person name="Lindquist E."/>
            <person name="Peto M."/>
            <person name="Grant D."/>
            <person name="Shu S."/>
            <person name="Goodstein D."/>
            <person name="Barry K."/>
            <person name="Futrell-Griggs M."/>
            <person name="Abernathy B."/>
            <person name="Du J."/>
            <person name="Tian Z."/>
            <person name="Zhu L."/>
            <person name="Gill N."/>
            <person name="Joshi T."/>
            <person name="Libault M."/>
            <person name="Sethuraman A."/>
            <person name="Zhang X.-C."/>
            <person name="Shinozaki K."/>
            <person name="Nguyen H.T."/>
            <person name="Wing R.A."/>
            <person name="Cregan P."/>
            <person name="Specht J."/>
            <person name="Grimwood J."/>
            <person name="Rokhsar D."/>
            <person name="Stacey G."/>
            <person name="Shoemaker R.C."/>
            <person name="Jackson S.A."/>
        </authorList>
    </citation>
    <scope>NUCLEOTIDE SEQUENCE</scope>
    <source>
        <strain evidence="5">cv. Williams 82</strain>
        <tissue evidence="4">Callus</tissue>
    </source>
</reference>
<dbReference type="Gramene" id="KRH32002">
    <property type="protein sequence ID" value="KRH32002"/>
    <property type="gene ID" value="GLYMA_10G025500"/>
</dbReference>
<dbReference type="InterPro" id="IPR003719">
    <property type="entry name" value="Phenazine_PhzF-like"/>
</dbReference>
<evidence type="ECO:0000313" key="6">
    <source>
        <dbReference type="Proteomes" id="UP000008827"/>
    </source>
</evidence>
<evidence type="ECO:0000256" key="2">
    <source>
        <dbReference type="ARBA" id="ARBA00023235"/>
    </source>
</evidence>
<dbReference type="Gene3D" id="3.10.310.10">
    <property type="entry name" value="Diaminopimelate Epimerase, Chain A, domain 1"/>
    <property type="match status" value="2"/>
</dbReference>